<name>A0A7C5DDR8_9CHLB</name>
<evidence type="ECO:0000313" key="4">
    <source>
        <dbReference type="EMBL" id="HHE31856.1"/>
    </source>
</evidence>
<dbReference type="GO" id="GO:0016787">
    <property type="term" value="F:hydrolase activity"/>
    <property type="evidence" value="ECO:0007669"/>
    <property type="project" value="UniProtKB-KW"/>
</dbReference>
<accession>A0A7C5DDR8</accession>
<reference evidence="4" key="1">
    <citation type="journal article" date="2020" name="mSystems">
        <title>Genome- and Community-Level Interaction Insights into Carbon Utilization and Element Cycling Functions of Hydrothermarchaeota in Hydrothermal Sediment.</title>
        <authorList>
            <person name="Zhou Z."/>
            <person name="Liu Y."/>
            <person name="Xu W."/>
            <person name="Pan J."/>
            <person name="Luo Z.H."/>
            <person name="Li M."/>
        </authorList>
    </citation>
    <scope>NUCLEOTIDE SEQUENCE [LARGE SCALE GENOMIC DNA]</scope>
    <source>
        <strain evidence="4">HyVt-633</strain>
    </source>
</reference>
<evidence type="ECO:0000256" key="2">
    <source>
        <dbReference type="ARBA" id="ARBA00022801"/>
    </source>
</evidence>
<dbReference type="AlphaFoldDB" id="A0A7C5DDR8"/>
<dbReference type="PANTHER" id="PTHR10655:SF17">
    <property type="entry name" value="LYSOPHOSPHOLIPASE-LIKE PROTEIN 1"/>
    <property type="match status" value="1"/>
</dbReference>
<organism evidence="4">
    <name type="scientific">Chlorobaculum parvum</name>
    <dbReference type="NCBI Taxonomy" id="274539"/>
    <lineage>
        <taxon>Bacteria</taxon>
        <taxon>Pseudomonadati</taxon>
        <taxon>Chlorobiota</taxon>
        <taxon>Chlorobiia</taxon>
        <taxon>Chlorobiales</taxon>
        <taxon>Chlorobiaceae</taxon>
        <taxon>Chlorobaculum</taxon>
    </lineage>
</organism>
<dbReference type="InterPro" id="IPR050565">
    <property type="entry name" value="LYPA1-2/EST-like"/>
</dbReference>
<dbReference type="Gene3D" id="3.40.50.1820">
    <property type="entry name" value="alpha/beta hydrolase"/>
    <property type="match status" value="1"/>
</dbReference>
<dbReference type="InterPro" id="IPR029058">
    <property type="entry name" value="AB_hydrolase_fold"/>
</dbReference>
<dbReference type="EMBL" id="DRSQ01000090">
    <property type="protein sequence ID" value="HHE31856.1"/>
    <property type="molecule type" value="Genomic_DNA"/>
</dbReference>
<dbReference type="InterPro" id="IPR003140">
    <property type="entry name" value="PLipase/COase/thioEstase"/>
</dbReference>
<evidence type="ECO:0000259" key="3">
    <source>
        <dbReference type="Pfam" id="PF02230"/>
    </source>
</evidence>
<protein>
    <submittedName>
        <fullName evidence="4">Phospholipase</fullName>
    </submittedName>
</protein>
<comment type="caution">
    <text evidence="4">The sequence shown here is derived from an EMBL/GenBank/DDBJ whole genome shotgun (WGS) entry which is preliminary data.</text>
</comment>
<evidence type="ECO:0000256" key="1">
    <source>
        <dbReference type="ARBA" id="ARBA00006499"/>
    </source>
</evidence>
<dbReference type="SUPFAM" id="SSF53474">
    <property type="entry name" value="alpha/beta-Hydrolases"/>
    <property type="match status" value="1"/>
</dbReference>
<gene>
    <name evidence="4" type="ORF">ENL07_04330</name>
</gene>
<comment type="similarity">
    <text evidence="1">Belongs to the AB hydrolase superfamily. AB hydrolase 2 family.</text>
</comment>
<proteinExistence type="inferred from homology"/>
<dbReference type="Pfam" id="PF02230">
    <property type="entry name" value="Abhydrolase_2"/>
    <property type="match status" value="1"/>
</dbReference>
<feature type="domain" description="Phospholipase/carboxylesterase/thioesterase" evidence="3">
    <location>
        <begin position="19"/>
        <end position="215"/>
    </location>
</feature>
<sequence length="223" mass="25131">MFTRNNDAFTWLDYNRHPDEQSPLLVMLHGYGSNERDLIMLAPSLDPRLRIVSVQAPQMLAPQMFGWFPIDFTPTGITADHEAAISVADQFTAFLKKMIATLQPTGDKAFLMGFSQGAVMSYMTAFRKPELLHGVLALSGQLPDARPEADAMPKGLANLPFLVQHGEFDDVLPIAKGRESEEWLKNKIADLTYREYPMGHQTDHASIEQLRSWLSERIDRIVS</sequence>
<dbReference type="Proteomes" id="UP000886058">
    <property type="component" value="Unassembled WGS sequence"/>
</dbReference>
<keyword evidence="2" id="KW-0378">Hydrolase</keyword>
<dbReference type="PANTHER" id="PTHR10655">
    <property type="entry name" value="LYSOPHOSPHOLIPASE-RELATED"/>
    <property type="match status" value="1"/>
</dbReference>